<dbReference type="GO" id="GO:0016853">
    <property type="term" value="F:isomerase activity"/>
    <property type="evidence" value="ECO:0007669"/>
    <property type="project" value="UniProtKB-ARBA"/>
</dbReference>
<comment type="caution">
    <text evidence="4">The sequence shown here is derived from an EMBL/GenBank/DDBJ whole genome shotgun (WGS) entry which is preliminary data.</text>
</comment>
<dbReference type="GO" id="GO:0019752">
    <property type="term" value="P:carboxylic acid metabolic process"/>
    <property type="evidence" value="ECO:0007669"/>
    <property type="project" value="UniProtKB-ARBA"/>
</dbReference>
<evidence type="ECO:0000256" key="2">
    <source>
        <dbReference type="ARBA" id="ARBA00022723"/>
    </source>
</evidence>
<evidence type="ECO:0000259" key="3">
    <source>
        <dbReference type="Pfam" id="PF01557"/>
    </source>
</evidence>
<evidence type="ECO:0000256" key="1">
    <source>
        <dbReference type="ARBA" id="ARBA00010211"/>
    </source>
</evidence>
<dbReference type="RefSeq" id="WP_196272841.1">
    <property type="nucleotide sequence ID" value="NZ_JADQDO010000008.1"/>
</dbReference>
<protein>
    <submittedName>
        <fullName evidence="4">Fumarylacetoacetate hydrolase family protein</fullName>
    </submittedName>
</protein>
<keyword evidence="5" id="KW-1185">Reference proteome</keyword>
<dbReference type="EMBL" id="JADQDO010000008">
    <property type="protein sequence ID" value="MBF9234858.1"/>
    <property type="molecule type" value="Genomic_DNA"/>
</dbReference>
<name>A0A931BUA9_9HYPH</name>
<dbReference type="InterPro" id="IPR011234">
    <property type="entry name" value="Fumarylacetoacetase-like_C"/>
</dbReference>
<dbReference type="FunFam" id="3.90.850.10:FF:000002">
    <property type="entry name" value="2-hydroxyhepta-2,4-diene-1,7-dioate isomerase"/>
    <property type="match status" value="1"/>
</dbReference>
<evidence type="ECO:0000313" key="4">
    <source>
        <dbReference type="EMBL" id="MBF9234858.1"/>
    </source>
</evidence>
<dbReference type="Pfam" id="PF01557">
    <property type="entry name" value="FAA_hydrolase"/>
    <property type="match status" value="1"/>
</dbReference>
<dbReference type="PANTHER" id="PTHR11820">
    <property type="entry name" value="ACYLPYRUVASE"/>
    <property type="match status" value="1"/>
</dbReference>
<dbReference type="AlphaFoldDB" id="A0A931BUA9"/>
<dbReference type="Gene3D" id="3.90.850.10">
    <property type="entry name" value="Fumarylacetoacetase-like, C-terminal domain"/>
    <property type="match status" value="1"/>
</dbReference>
<comment type="similarity">
    <text evidence="1">Belongs to the FAH family.</text>
</comment>
<dbReference type="Proteomes" id="UP000599312">
    <property type="component" value="Unassembled WGS sequence"/>
</dbReference>
<dbReference type="SUPFAM" id="SSF56529">
    <property type="entry name" value="FAH"/>
    <property type="match status" value="1"/>
</dbReference>
<keyword evidence="4" id="KW-0378">Hydrolase</keyword>
<dbReference type="GO" id="GO:0046872">
    <property type="term" value="F:metal ion binding"/>
    <property type="evidence" value="ECO:0007669"/>
    <property type="project" value="UniProtKB-KW"/>
</dbReference>
<keyword evidence="2" id="KW-0479">Metal-binding</keyword>
<gene>
    <name evidence="4" type="ORF">I2H38_15900</name>
</gene>
<accession>A0A931BUA9</accession>
<dbReference type="GO" id="GO:0016787">
    <property type="term" value="F:hydrolase activity"/>
    <property type="evidence" value="ECO:0007669"/>
    <property type="project" value="UniProtKB-KW"/>
</dbReference>
<dbReference type="InterPro" id="IPR036663">
    <property type="entry name" value="Fumarylacetoacetase_C_sf"/>
</dbReference>
<evidence type="ECO:0000313" key="5">
    <source>
        <dbReference type="Proteomes" id="UP000599312"/>
    </source>
</evidence>
<proteinExistence type="inferred from homology"/>
<reference evidence="4" key="1">
    <citation type="submission" date="2020-11" db="EMBL/GenBank/DDBJ databases">
        <authorList>
            <person name="Kim M.K."/>
        </authorList>
    </citation>
    <scope>NUCLEOTIDE SEQUENCE</scope>
    <source>
        <strain evidence="4">BT350</strain>
    </source>
</reference>
<sequence>MTEYKLGTAVVDGASKPVVLVQGRVFTLAEVLGKGGAKAVPASLIDVFGNWEAQRSALSAALKDFRAAGGGRDPESLVYQAPVPNPRAVICVGVNYRDHLAEMKVSQEPSYPYAFLRPPSSLAAHREEIRLPKGPQMVDWEAELGIVVGRRVPAGDTGDAFSAVAGYTVVNDVSARDWIINRPPVGIDWVMQKAWDQFQPTGPWVTPAEFVPDPQALSIELSVNGIVKQRSNTGQMIFGVRQIMQHLAGIMTLEPGDIVATGTPAGVGFGQSPQEFIQTGDQVCVTVERLGTLENRFI</sequence>
<organism evidence="4 5">
    <name type="scientific">Microvirga alba</name>
    <dbReference type="NCBI Taxonomy" id="2791025"/>
    <lineage>
        <taxon>Bacteria</taxon>
        <taxon>Pseudomonadati</taxon>
        <taxon>Pseudomonadota</taxon>
        <taxon>Alphaproteobacteria</taxon>
        <taxon>Hyphomicrobiales</taxon>
        <taxon>Methylobacteriaceae</taxon>
        <taxon>Microvirga</taxon>
    </lineage>
</organism>
<dbReference type="PANTHER" id="PTHR11820:SF112">
    <property type="entry name" value="FUMARYLACETOACETATE HYDROLASE FAMILY PROTEIN (AFU_ORTHOLOGUE AFUA_1G02370)-RELATED"/>
    <property type="match status" value="1"/>
</dbReference>
<feature type="domain" description="Fumarylacetoacetase-like C-terminal" evidence="3">
    <location>
        <begin position="89"/>
        <end position="297"/>
    </location>
</feature>